<dbReference type="InterPro" id="IPR020845">
    <property type="entry name" value="AMP-binding_CS"/>
</dbReference>
<sequence length="461" mass="47271">MPSFTYPDLPVDGLLRAAAVRDPDGIALRTPDGPVSFGGLDARADRVAAFLRGALGEPRGARVGVANTLDAAFAAAYYGALRAGAVVVLVDPLMTEEGLRHVCAAGEVELVFAPARVAEPLNTARAALAGPLALVVTDAADGVLPGDALPWAAALAAADPQPAGLGRLDPDRVACVQFTTGTSGRPRGVRLTHRNLVANARQTALAHGLGPDSVTLAHLPLLPAMHLNSAVYAGACQVLCADPDPVASLAAAAQAGATHYLGLPARLHRLAADPRLAALPRPAGGERLTSVLSGGSALLPAAARTLRERLGVPVLQGYGMAELSPLTHCQRPGGHREGAVGLPVPGTECRLVDVATRVPVEVWATGEVEVRGPQLMAGYLGGDRPPTGPDGWFATGDVGYLDDAGELHLVARVADVLGRDDDSVPPGRAERVPREDPRAAEPERRSPAAPAGAPVPYRGSS</sequence>
<dbReference type="SUPFAM" id="SSF56801">
    <property type="entry name" value="Acetyl-CoA synthetase-like"/>
    <property type="match status" value="1"/>
</dbReference>
<dbReference type="RefSeq" id="WP_105866812.1">
    <property type="nucleotide sequence ID" value="NZ_PVLV01000005.1"/>
</dbReference>
<dbReference type="Proteomes" id="UP000239322">
    <property type="component" value="Unassembled WGS sequence"/>
</dbReference>
<accession>A0A2S9Q376</accession>
<evidence type="ECO:0000259" key="2">
    <source>
        <dbReference type="Pfam" id="PF00501"/>
    </source>
</evidence>
<dbReference type="InterPro" id="IPR042099">
    <property type="entry name" value="ANL_N_sf"/>
</dbReference>
<evidence type="ECO:0000313" key="4">
    <source>
        <dbReference type="Proteomes" id="UP000239322"/>
    </source>
</evidence>
<protein>
    <submittedName>
        <fullName evidence="3">AMP-dependent synthetase</fullName>
    </submittedName>
</protein>
<dbReference type="PANTHER" id="PTHR43201">
    <property type="entry name" value="ACYL-COA SYNTHETASE"/>
    <property type="match status" value="1"/>
</dbReference>
<dbReference type="InterPro" id="IPR000873">
    <property type="entry name" value="AMP-dep_synth/lig_dom"/>
</dbReference>
<dbReference type="OrthoDB" id="3465883at2"/>
<comment type="caution">
    <text evidence="3">The sequence shown here is derived from an EMBL/GenBank/DDBJ whole genome shotgun (WGS) entry which is preliminary data.</text>
</comment>
<feature type="region of interest" description="Disordered" evidence="1">
    <location>
        <begin position="418"/>
        <end position="461"/>
    </location>
</feature>
<gene>
    <name evidence="3" type="ORF">C6N75_00435</name>
</gene>
<dbReference type="PANTHER" id="PTHR43201:SF32">
    <property type="entry name" value="2-SUCCINYLBENZOATE--COA LIGASE, CHLOROPLASTIC_PEROXISOMAL"/>
    <property type="match status" value="1"/>
</dbReference>
<evidence type="ECO:0000256" key="1">
    <source>
        <dbReference type="SAM" id="MobiDB-lite"/>
    </source>
</evidence>
<dbReference type="PROSITE" id="PS00455">
    <property type="entry name" value="AMP_BINDING"/>
    <property type="match status" value="1"/>
</dbReference>
<dbReference type="EMBL" id="PVLV01000005">
    <property type="protein sequence ID" value="PRH81134.1"/>
    <property type="molecule type" value="Genomic_DNA"/>
</dbReference>
<dbReference type="Gene3D" id="3.40.50.12780">
    <property type="entry name" value="N-terminal domain of ligase-like"/>
    <property type="match status" value="1"/>
</dbReference>
<keyword evidence="4" id="KW-1185">Reference proteome</keyword>
<evidence type="ECO:0000313" key="3">
    <source>
        <dbReference type="EMBL" id="PRH81134.1"/>
    </source>
</evidence>
<reference evidence="3 4" key="1">
    <citation type="submission" date="2018-03" db="EMBL/GenBank/DDBJ databases">
        <title>Novel Streptomyces sp. from soil.</title>
        <authorList>
            <person name="Tan G.Y.A."/>
            <person name="Lee Z.Y."/>
        </authorList>
    </citation>
    <scope>NUCLEOTIDE SEQUENCE [LARGE SCALE GENOMIC DNA]</scope>
    <source>
        <strain evidence="3 4">ST5x</strain>
    </source>
</reference>
<feature type="domain" description="AMP-dependent synthetase/ligase" evidence="2">
    <location>
        <begin position="16"/>
        <end position="380"/>
    </location>
</feature>
<dbReference type="GO" id="GO:0031956">
    <property type="term" value="F:medium-chain fatty acid-CoA ligase activity"/>
    <property type="evidence" value="ECO:0007669"/>
    <property type="project" value="TreeGrafter"/>
</dbReference>
<name>A0A2S9Q376_9ACTN</name>
<dbReference type="Pfam" id="PF00501">
    <property type="entry name" value="AMP-binding"/>
    <property type="match status" value="1"/>
</dbReference>
<organism evidence="3 4">
    <name type="scientific">Streptomyces solincola</name>
    <dbReference type="NCBI Taxonomy" id="2100817"/>
    <lineage>
        <taxon>Bacteria</taxon>
        <taxon>Bacillati</taxon>
        <taxon>Actinomycetota</taxon>
        <taxon>Actinomycetes</taxon>
        <taxon>Kitasatosporales</taxon>
        <taxon>Streptomycetaceae</taxon>
        <taxon>Streptomyces</taxon>
    </lineage>
</organism>
<dbReference type="GO" id="GO:0006631">
    <property type="term" value="P:fatty acid metabolic process"/>
    <property type="evidence" value="ECO:0007669"/>
    <property type="project" value="TreeGrafter"/>
</dbReference>
<feature type="compositionally biased region" description="Low complexity" evidence="1">
    <location>
        <begin position="447"/>
        <end position="461"/>
    </location>
</feature>
<dbReference type="AlphaFoldDB" id="A0A2S9Q376"/>
<proteinExistence type="predicted"/>
<feature type="compositionally biased region" description="Basic and acidic residues" evidence="1">
    <location>
        <begin position="418"/>
        <end position="446"/>
    </location>
</feature>